<dbReference type="OrthoDB" id="580775at2"/>
<organism evidence="2 3">
    <name type="scientific">Pollutimonas bauzanensis</name>
    <dbReference type="NCBI Taxonomy" id="658167"/>
    <lineage>
        <taxon>Bacteria</taxon>
        <taxon>Pseudomonadati</taxon>
        <taxon>Pseudomonadota</taxon>
        <taxon>Betaproteobacteria</taxon>
        <taxon>Burkholderiales</taxon>
        <taxon>Alcaligenaceae</taxon>
        <taxon>Pollutimonas</taxon>
    </lineage>
</organism>
<dbReference type="SUPFAM" id="SSF53720">
    <property type="entry name" value="ALDH-like"/>
    <property type="match status" value="1"/>
</dbReference>
<accession>A0A1M5M137</accession>
<gene>
    <name evidence="2" type="ORF">SAMN04488135_101103</name>
</gene>
<protein>
    <submittedName>
        <fullName evidence="2">Acyl-CoA reductase (LuxC)</fullName>
    </submittedName>
</protein>
<proteinExistence type="predicted"/>
<dbReference type="CDD" id="cd07080">
    <property type="entry name" value="ALDH_Acyl-CoA-Red_LuxC"/>
    <property type="match status" value="1"/>
</dbReference>
<name>A0A1M5M137_9BURK</name>
<dbReference type="InterPro" id="IPR008670">
    <property type="entry name" value="CoA_reduct_LuxC"/>
</dbReference>
<dbReference type="AlphaFoldDB" id="A0A1M5M137"/>
<dbReference type="Pfam" id="PF05893">
    <property type="entry name" value="LuxC"/>
    <property type="match status" value="1"/>
</dbReference>
<evidence type="ECO:0000313" key="2">
    <source>
        <dbReference type="EMBL" id="SHG71017.1"/>
    </source>
</evidence>
<sequence>MSPAESFRAVPPAHPSGRAECAPRAVQAVAGYIPGIDPGALSWETLAFEAHGQRVQVALPRLTPAQLETVAAGVSAAAQEHLAALPVLDIVDAIDRAIARMLDASDPQRQEAEQLLAVVTGFDPEMLRLGLNASLKAFRRPQLLRMLAEDFGDPGLLDGFRPRAKGGWSRAYGPALLAHVWAGNVPGLPLWSMVAGLLVKAGSVGKVSSDEPLFAGWFARVLAEVEPRLAGVFAVVWWRGGETELEQALCRQADVLTVYGGVAALDAWQRQVPAGARLLAHGHKLSAGLVSASALDARQSQLTARLAARDMMQWDQQGCYSPQVFYVERGAQVSPREFAYQLAGELAALQRQFARRSLSLEEIHSVASWRQALELQGLRDGNVELLGPADAPWCVAYIDMPQAPSPGALNRTACVLAVDSLEQAARWLGGQRVHLQTVGLAASPEELFRLAPALGRAGATRICALGSMATPEAGWHHDGRFSLLDLVRMVDIETSAEQAAEALALYRD</sequence>
<dbReference type="GO" id="GO:0008218">
    <property type="term" value="P:bioluminescence"/>
    <property type="evidence" value="ECO:0007669"/>
    <property type="project" value="InterPro"/>
</dbReference>
<dbReference type="GO" id="GO:0003995">
    <property type="term" value="F:acyl-CoA dehydrogenase activity"/>
    <property type="evidence" value="ECO:0007669"/>
    <property type="project" value="InterPro"/>
</dbReference>
<reference evidence="2 3" key="1">
    <citation type="submission" date="2016-11" db="EMBL/GenBank/DDBJ databases">
        <authorList>
            <person name="Jaros S."/>
            <person name="Januszkiewicz K."/>
            <person name="Wedrychowicz H."/>
        </authorList>
    </citation>
    <scope>NUCLEOTIDE SEQUENCE [LARGE SCALE GENOMIC DNA]</scope>
    <source>
        <strain evidence="2 3">CGMCC 1.10190</strain>
    </source>
</reference>
<keyword evidence="3" id="KW-1185">Reference proteome</keyword>
<dbReference type="Proteomes" id="UP000184226">
    <property type="component" value="Unassembled WGS sequence"/>
</dbReference>
<dbReference type="STRING" id="658167.SAMN04488135_101103"/>
<dbReference type="EMBL" id="FQXE01000001">
    <property type="protein sequence ID" value="SHG71017.1"/>
    <property type="molecule type" value="Genomic_DNA"/>
</dbReference>
<dbReference type="PIRSF" id="PIRSF009414">
    <property type="entry name" value="LuxC"/>
    <property type="match status" value="1"/>
</dbReference>
<evidence type="ECO:0000256" key="1">
    <source>
        <dbReference type="ARBA" id="ARBA00022857"/>
    </source>
</evidence>
<dbReference type="InterPro" id="IPR016161">
    <property type="entry name" value="Ald_DH/histidinol_DH"/>
</dbReference>
<dbReference type="RefSeq" id="WP_084135606.1">
    <property type="nucleotide sequence ID" value="NZ_FQXE01000001.1"/>
</dbReference>
<keyword evidence="1" id="KW-0521">NADP</keyword>
<evidence type="ECO:0000313" key="3">
    <source>
        <dbReference type="Proteomes" id="UP000184226"/>
    </source>
</evidence>